<dbReference type="eggNOG" id="arCOG04529">
    <property type="taxonomic scope" value="Archaea"/>
</dbReference>
<keyword evidence="3" id="KW-0996">Nickel insertion</keyword>
<dbReference type="STRING" id="694430.Natoc_1479"/>
<gene>
    <name evidence="3" type="primary">ureD</name>
    <name evidence="5" type="ORF">Natoc_1479</name>
</gene>
<comment type="function">
    <text evidence="3">Required for maturation of urease via the functional incorporation of the urease nickel metallocenter.</text>
</comment>
<dbReference type="HOGENOM" id="CLU_056339_1_0_2"/>
<feature type="region of interest" description="Disordered" evidence="4">
    <location>
        <begin position="238"/>
        <end position="258"/>
    </location>
</feature>
<comment type="similarity">
    <text evidence="1 3">Belongs to the UreD family.</text>
</comment>
<evidence type="ECO:0000256" key="2">
    <source>
        <dbReference type="ARBA" id="ARBA00023186"/>
    </source>
</evidence>
<dbReference type="PANTHER" id="PTHR33643">
    <property type="entry name" value="UREASE ACCESSORY PROTEIN D"/>
    <property type="match status" value="1"/>
</dbReference>
<dbReference type="InterPro" id="IPR002669">
    <property type="entry name" value="UreD"/>
</dbReference>
<evidence type="ECO:0000256" key="4">
    <source>
        <dbReference type="SAM" id="MobiDB-lite"/>
    </source>
</evidence>
<evidence type="ECO:0000256" key="1">
    <source>
        <dbReference type="ARBA" id="ARBA00007177"/>
    </source>
</evidence>
<keyword evidence="6" id="KW-1185">Reference proteome</keyword>
<name>L0JYY5_9EURY</name>
<dbReference type="GO" id="GO:0016151">
    <property type="term" value="F:nickel cation binding"/>
    <property type="evidence" value="ECO:0007669"/>
    <property type="project" value="UniProtKB-UniRule"/>
</dbReference>
<feature type="compositionally biased region" description="Acidic residues" evidence="4">
    <location>
        <begin position="240"/>
        <end position="250"/>
    </location>
</feature>
<dbReference type="GeneID" id="14404563"/>
<dbReference type="KEGG" id="nou:Natoc_1479"/>
<evidence type="ECO:0000256" key="3">
    <source>
        <dbReference type="HAMAP-Rule" id="MF_01384"/>
    </source>
</evidence>
<dbReference type="HAMAP" id="MF_01384">
    <property type="entry name" value="UreD"/>
    <property type="match status" value="1"/>
</dbReference>
<reference evidence="5 6" key="1">
    <citation type="submission" date="2012-11" db="EMBL/GenBank/DDBJ databases">
        <title>FINISHED of Natronococcus occultus SP4, DSM 3396.</title>
        <authorList>
            <consortium name="DOE Joint Genome Institute"/>
            <person name="Eisen J."/>
            <person name="Huntemann M."/>
            <person name="Wei C.-L."/>
            <person name="Han J."/>
            <person name="Detter J.C."/>
            <person name="Han C."/>
            <person name="Tapia R."/>
            <person name="Chen A."/>
            <person name="Kyrpides N."/>
            <person name="Mavromatis K."/>
            <person name="Markowitz V."/>
            <person name="Szeto E."/>
            <person name="Ivanova N."/>
            <person name="Mikhailova N."/>
            <person name="Ovchinnikova G."/>
            <person name="Pagani I."/>
            <person name="Pati A."/>
            <person name="Goodwin L."/>
            <person name="Nordberg H.P."/>
            <person name="Cantor M.N."/>
            <person name="Hua S.X."/>
            <person name="Woyke T."/>
            <person name="Eisen J."/>
            <person name="Klenk H.-P."/>
            <person name="Klenk H.-P."/>
        </authorList>
    </citation>
    <scope>NUCLEOTIDE SEQUENCE [LARGE SCALE GENOMIC DNA]</scope>
    <source>
        <strain evidence="5 6">SP4</strain>
    </source>
</reference>
<dbReference type="Proteomes" id="UP000010878">
    <property type="component" value="Chromosome"/>
</dbReference>
<keyword evidence="2 3" id="KW-0143">Chaperone</keyword>
<dbReference type="PANTHER" id="PTHR33643:SF1">
    <property type="entry name" value="UREASE ACCESSORY PROTEIN D"/>
    <property type="match status" value="1"/>
</dbReference>
<dbReference type="Pfam" id="PF01774">
    <property type="entry name" value="UreD"/>
    <property type="match status" value="1"/>
</dbReference>
<dbReference type="GO" id="GO:0005737">
    <property type="term" value="C:cytoplasm"/>
    <property type="evidence" value="ECO:0007669"/>
    <property type="project" value="UniProtKB-SubCell"/>
</dbReference>
<dbReference type="OrthoDB" id="10701at2157"/>
<proteinExistence type="inferred from homology"/>
<dbReference type="AlphaFoldDB" id="L0JYY5"/>
<comment type="subcellular location">
    <subcellularLocation>
        <location evidence="3">Cytoplasm</location>
    </subcellularLocation>
</comment>
<organism evidence="5 6">
    <name type="scientific">Natronococcus occultus SP4</name>
    <dbReference type="NCBI Taxonomy" id="694430"/>
    <lineage>
        <taxon>Archaea</taxon>
        <taxon>Methanobacteriati</taxon>
        <taxon>Methanobacteriota</taxon>
        <taxon>Stenosarchaea group</taxon>
        <taxon>Halobacteria</taxon>
        <taxon>Halobacteriales</taxon>
        <taxon>Natrialbaceae</taxon>
        <taxon>Natronococcus</taxon>
    </lineage>
</organism>
<evidence type="ECO:0000313" key="6">
    <source>
        <dbReference type="Proteomes" id="UP000010878"/>
    </source>
</evidence>
<protein>
    <recommendedName>
        <fullName evidence="3">Urease accessory protein UreD</fullName>
    </recommendedName>
</protein>
<sequence>MSAADGAKTARLPPAFEDYAAEPLAQAPAAGPGKNGLLEATFARADEGPTRLVRDRAEVPYHHTGTLDTDPAPGLATLVAQEPTGGVAQGDRHRMRLEARSGARAHVTTQSATKVHSMDANYAHLDAALTVEAGSVLEYVPGPTIVNEDARCLQTVSVDLADGAVAIVADVLVPDGLSDHEPFSFDHYHSRVEARHDDRLVCADAVDLRPAARDPRDPASVGEYGVVGSLYVLAPGDGTAGDDADGDSADGADKPVSDESATLVASIRERLAAYEDGCEPDVHTGVSALPCGAGAVVRLLGHRGADVTGALRAAWDETRLELLGVGAPADRRY</sequence>
<dbReference type="RefSeq" id="WP_015320739.1">
    <property type="nucleotide sequence ID" value="NC_019974.1"/>
</dbReference>
<accession>L0JYY5</accession>
<comment type="subunit">
    <text evidence="3">UreD, UreF and UreG form a complex that acts as a GTP-hydrolysis-dependent molecular chaperone, activating the urease apoprotein by helping to assemble the nickel containing metallocenter of UreC. The UreE protein probably delivers the nickel.</text>
</comment>
<keyword evidence="3" id="KW-0963">Cytoplasm</keyword>
<dbReference type="EMBL" id="CP003929">
    <property type="protein sequence ID" value="AGB37289.1"/>
    <property type="molecule type" value="Genomic_DNA"/>
</dbReference>
<evidence type="ECO:0000313" key="5">
    <source>
        <dbReference type="EMBL" id="AGB37289.1"/>
    </source>
</evidence>